<gene>
    <name evidence="1" type="ORF">HMPREF0653_02172</name>
</gene>
<proteinExistence type="predicted"/>
<evidence type="ECO:0000313" key="1">
    <source>
        <dbReference type="EMBL" id="ERJ74612.1"/>
    </source>
</evidence>
<dbReference type="EMBL" id="AWUY01000204">
    <property type="protein sequence ID" value="ERJ74612.1"/>
    <property type="molecule type" value="Genomic_DNA"/>
</dbReference>
<reference evidence="1 2" key="1">
    <citation type="submission" date="2013-06" db="EMBL/GenBank/DDBJ databases">
        <authorList>
            <person name="Weinstock G."/>
            <person name="Sodergren E."/>
            <person name="Lobos E.A."/>
            <person name="Fulton L."/>
            <person name="Fulton R."/>
            <person name="Courtney L."/>
            <person name="Fronick C."/>
            <person name="O'Laughlin M."/>
            <person name="Godfrey J."/>
            <person name="Wilson R.M."/>
            <person name="Miner T."/>
            <person name="Farmer C."/>
            <person name="Delehaunty K."/>
            <person name="Cordes M."/>
            <person name="Minx P."/>
            <person name="Tomlinson C."/>
            <person name="Chen J."/>
            <person name="Wollam A."/>
            <person name="Pepin K.H."/>
            <person name="Bhonagiri V."/>
            <person name="Zhang X."/>
            <person name="Warren W."/>
            <person name="Mitreva M."/>
            <person name="Mardis E.R."/>
            <person name="Wilson R.K."/>
        </authorList>
    </citation>
    <scope>NUCLEOTIDE SEQUENCE [LARGE SCALE GENOMIC DNA]</scope>
    <source>
        <strain evidence="1 2">ATCC 29426</strain>
    </source>
</reference>
<name>A0ABN0NPY1_9BACT</name>
<organism evidence="1 2">
    <name type="scientific">Prevotella disiens JCM 6334 = ATCC 29426</name>
    <dbReference type="NCBI Taxonomy" id="1235811"/>
    <lineage>
        <taxon>Bacteria</taxon>
        <taxon>Pseudomonadati</taxon>
        <taxon>Bacteroidota</taxon>
        <taxon>Bacteroidia</taxon>
        <taxon>Bacteroidales</taxon>
        <taxon>Prevotellaceae</taxon>
        <taxon>Prevotella</taxon>
    </lineage>
</organism>
<sequence>MNKGKFICLLFFNNVGRVGRVRHNSLFAFFRQFRLVEHVRLALLSYKLPCKDNALKLKTYCFEAQNRLFWCSKPIVLKITVSFSGGAFVFSEMNYDFFERTKLD</sequence>
<protein>
    <submittedName>
        <fullName evidence="1">Uncharacterized protein</fullName>
    </submittedName>
</protein>
<keyword evidence="2" id="KW-1185">Reference proteome</keyword>
<comment type="caution">
    <text evidence="1">The sequence shown here is derived from an EMBL/GenBank/DDBJ whole genome shotgun (WGS) entry which is preliminary data.</text>
</comment>
<evidence type="ECO:0000313" key="2">
    <source>
        <dbReference type="Proteomes" id="UP000016660"/>
    </source>
</evidence>
<accession>A0ABN0NPY1</accession>
<dbReference type="Proteomes" id="UP000016660">
    <property type="component" value="Unassembled WGS sequence"/>
</dbReference>